<dbReference type="RefSeq" id="WP_073074342.1">
    <property type="nucleotide sequence ID" value="NZ_MPPI01000034.1"/>
</dbReference>
<keyword evidence="1" id="KW-1133">Transmembrane helix</keyword>
<keyword evidence="1" id="KW-0472">Membrane</keyword>
<name>A0A2T1D9U1_9CYAN</name>
<sequence length="186" mass="20676">MPSGRTHDSITLWSLPFVTGGVFVLTQSGNLTLIVSGAFLMGGLMFGPDLDIYSQQYKRWGLLRWIWLPYRKSMRHRSFLSHGLIVGTIGRILYLAIWIAIFSSIIILGGAIAQQLLGTIDHWQTPAQHGFMNSIGMVKQSLQQHGNEWIAGTIGLELGALSHSASDWLVSGYKRIKKRGKKRAKG</sequence>
<dbReference type="Proteomes" id="UP000238634">
    <property type="component" value="Unassembled WGS sequence"/>
</dbReference>
<dbReference type="PANTHER" id="PTHR39085">
    <property type="entry name" value="SLL0924 PROTEIN"/>
    <property type="match status" value="1"/>
</dbReference>
<keyword evidence="1" id="KW-0812">Transmembrane</keyword>
<organism evidence="2 3">
    <name type="scientific">Phormidesmis priestleyi ULC007</name>
    <dbReference type="NCBI Taxonomy" id="1920490"/>
    <lineage>
        <taxon>Bacteria</taxon>
        <taxon>Bacillati</taxon>
        <taxon>Cyanobacteriota</taxon>
        <taxon>Cyanophyceae</taxon>
        <taxon>Leptolyngbyales</taxon>
        <taxon>Leptolyngbyaceae</taxon>
        <taxon>Phormidesmis</taxon>
    </lineage>
</organism>
<feature type="transmembrane region" description="Helical" evidence="1">
    <location>
        <begin position="12"/>
        <end position="40"/>
    </location>
</feature>
<evidence type="ECO:0000313" key="3">
    <source>
        <dbReference type="Proteomes" id="UP000238634"/>
    </source>
</evidence>
<keyword evidence="3" id="KW-1185">Reference proteome</keyword>
<reference evidence="2 3" key="2">
    <citation type="submission" date="2018-03" db="EMBL/GenBank/DDBJ databases">
        <title>The ancient ancestry and fast evolution of plastids.</title>
        <authorList>
            <person name="Moore K.R."/>
            <person name="Magnabosco C."/>
            <person name="Momper L."/>
            <person name="Gold D.A."/>
            <person name="Bosak T."/>
            <person name="Fournier G.P."/>
        </authorList>
    </citation>
    <scope>NUCLEOTIDE SEQUENCE [LARGE SCALE GENOMIC DNA]</scope>
    <source>
        <strain evidence="2 3">ULC007</strain>
    </source>
</reference>
<dbReference type="InterPro" id="IPR019250">
    <property type="entry name" value="DUF2227_metal-bd"/>
</dbReference>
<dbReference type="EMBL" id="PVWG01000030">
    <property type="protein sequence ID" value="PSB17279.1"/>
    <property type="molecule type" value="Genomic_DNA"/>
</dbReference>
<dbReference type="PANTHER" id="PTHR39085:SF1">
    <property type="entry name" value="SLL0924 PROTEIN"/>
    <property type="match status" value="1"/>
</dbReference>
<proteinExistence type="predicted"/>
<feature type="transmembrane region" description="Helical" evidence="1">
    <location>
        <begin position="92"/>
        <end position="113"/>
    </location>
</feature>
<gene>
    <name evidence="2" type="ORF">C7B65_19250</name>
</gene>
<evidence type="ECO:0000313" key="2">
    <source>
        <dbReference type="EMBL" id="PSB17279.1"/>
    </source>
</evidence>
<reference evidence="2 3" key="1">
    <citation type="submission" date="2018-02" db="EMBL/GenBank/DDBJ databases">
        <authorList>
            <person name="Cohen D.B."/>
            <person name="Kent A.D."/>
        </authorList>
    </citation>
    <scope>NUCLEOTIDE SEQUENCE [LARGE SCALE GENOMIC DNA]</scope>
    <source>
        <strain evidence="2 3">ULC007</strain>
    </source>
</reference>
<dbReference type="OrthoDB" id="69351at2"/>
<evidence type="ECO:0000256" key="1">
    <source>
        <dbReference type="SAM" id="Phobius"/>
    </source>
</evidence>
<protein>
    <submittedName>
        <fullName evidence="2">Metal-binding protein</fullName>
    </submittedName>
</protein>
<dbReference type="Pfam" id="PF09988">
    <property type="entry name" value="DUF2227"/>
    <property type="match status" value="1"/>
</dbReference>
<comment type="caution">
    <text evidence="2">The sequence shown here is derived from an EMBL/GenBank/DDBJ whole genome shotgun (WGS) entry which is preliminary data.</text>
</comment>
<accession>A0A2T1D9U1</accession>
<dbReference type="AlphaFoldDB" id="A0A2T1D9U1"/>
<dbReference type="STRING" id="1920490.GCA_001895925_01929"/>